<evidence type="ECO:0000313" key="2">
    <source>
        <dbReference type="EMBL" id="KAF5890966.1"/>
    </source>
</evidence>
<dbReference type="GO" id="GO:0070059">
    <property type="term" value="P:intrinsic apoptotic signaling pathway in response to endoplasmic reticulum stress"/>
    <property type="evidence" value="ECO:0007669"/>
    <property type="project" value="TreeGrafter"/>
</dbReference>
<dbReference type="PROSITE" id="PS50011">
    <property type="entry name" value="PROTEIN_KINASE_DOM"/>
    <property type="match status" value="1"/>
</dbReference>
<feature type="non-terminal residue" evidence="2">
    <location>
        <position position="74"/>
    </location>
</feature>
<dbReference type="InterPro" id="IPR000719">
    <property type="entry name" value="Prot_kinase_dom"/>
</dbReference>
<dbReference type="GO" id="GO:0051082">
    <property type="term" value="F:unfolded protein binding"/>
    <property type="evidence" value="ECO:0007669"/>
    <property type="project" value="TreeGrafter"/>
</dbReference>
<reference evidence="2" key="1">
    <citation type="submission" date="2020-07" db="EMBL/GenBank/DDBJ databases">
        <title>Clarias magur genome sequencing, assembly and annotation.</title>
        <authorList>
            <person name="Kushwaha B."/>
            <person name="Kumar R."/>
            <person name="Das P."/>
            <person name="Joshi C.G."/>
            <person name="Kumar D."/>
            <person name="Nagpure N.S."/>
            <person name="Pandey M."/>
            <person name="Agarwal S."/>
            <person name="Srivastava S."/>
            <person name="Singh M."/>
            <person name="Sahoo L."/>
            <person name="Jayasankar P."/>
            <person name="Meher P.K."/>
            <person name="Koringa P.G."/>
            <person name="Iquebal M.A."/>
            <person name="Das S.P."/>
            <person name="Bit A."/>
            <person name="Patnaik S."/>
            <person name="Patel N."/>
            <person name="Shah T.M."/>
            <person name="Hinsu A."/>
            <person name="Jena J.K."/>
        </authorList>
    </citation>
    <scope>NUCLEOTIDE SEQUENCE</scope>
    <source>
        <strain evidence="2">CIFAMagur01</strain>
        <tissue evidence="2">Testis</tissue>
    </source>
</reference>
<evidence type="ECO:0000313" key="3">
    <source>
        <dbReference type="Proteomes" id="UP000727407"/>
    </source>
</evidence>
<keyword evidence="2" id="KW-0418">Kinase</keyword>
<keyword evidence="2" id="KW-0808">Transferase</keyword>
<dbReference type="GO" id="GO:1990604">
    <property type="term" value="C:IRE1-TRAF2-ASK1 complex"/>
    <property type="evidence" value="ECO:0007669"/>
    <property type="project" value="TreeGrafter"/>
</dbReference>
<dbReference type="SUPFAM" id="SSF56112">
    <property type="entry name" value="Protein kinase-like (PK-like)"/>
    <property type="match status" value="1"/>
</dbReference>
<accession>A0A8J4T7J7</accession>
<dbReference type="InterPro" id="IPR011009">
    <property type="entry name" value="Kinase-like_dom_sf"/>
</dbReference>
<dbReference type="AlphaFoldDB" id="A0A8J4T7J7"/>
<sequence length="74" mass="8605">VAGMVMYYILSGGKHPFGKEYERELNILEGNYQLDETTDVEAKDLIEKMIVRQPKARLSIKEAVEHPYFWDDKG</sequence>
<dbReference type="GO" id="GO:0004674">
    <property type="term" value="F:protein serine/threonine kinase activity"/>
    <property type="evidence" value="ECO:0007669"/>
    <property type="project" value="InterPro"/>
</dbReference>
<dbReference type="GO" id="GO:0004521">
    <property type="term" value="F:RNA endonuclease activity"/>
    <property type="evidence" value="ECO:0007669"/>
    <property type="project" value="InterPro"/>
</dbReference>
<name>A0A8J4T7J7_CLAMG</name>
<dbReference type="Proteomes" id="UP000727407">
    <property type="component" value="Unassembled WGS sequence"/>
</dbReference>
<feature type="domain" description="Protein kinase" evidence="1">
    <location>
        <begin position="1"/>
        <end position="69"/>
    </location>
</feature>
<dbReference type="OrthoDB" id="63989at2759"/>
<keyword evidence="3" id="KW-1185">Reference proteome</keyword>
<dbReference type="InterPro" id="IPR045133">
    <property type="entry name" value="IRE1/2-like"/>
</dbReference>
<protein>
    <submittedName>
        <fullName evidence="2">Serine/threonine-protein kinase/endoribonuclease ire-1-like</fullName>
    </submittedName>
</protein>
<dbReference type="GO" id="GO:0036498">
    <property type="term" value="P:IRE1-mediated unfolded protein response"/>
    <property type="evidence" value="ECO:0007669"/>
    <property type="project" value="TreeGrafter"/>
</dbReference>
<dbReference type="Gene3D" id="1.10.510.10">
    <property type="entry name" value="Transferase(Phosphotransferase) domain 1"/>
    <property type="match status" value="1"/>
</dbReference>
<gene>
    <name evidence="2" type="ORF">DAT39_019332</name>
</gene>
<dbReference type="PANTHER" id="PTHR13954:SF6">
    <property type="entry name" value="NON-SPECIFIC SERINE_THREONINE PROTEIN KINASE"/>
    <property type="match status" value="1"/>
</dbReference>
<dbReference type="EMBL" id="QNUK01000629">
    <property type="protein sequence ID" value="KAF5890966.1"/>
    <property type="molecule type" value="Genomic_DNA"/>
</dbReference>
<evidence type="ECO:0000259" key="1">
    <source>
        <dbReference type="PROSITE" id="PS50011"/>
    </source>
</evidence>
<proteinExistence type="predicted"/>
<dbReference type="GO" id="GO:0005524">
    <property type="term" value="F:ATP binding"/>
    <property type="evidence" value="ECO:0007669"/>
    <property type="project" value="InterPro"/>
</dbReference>
<organism evidence="2 3">
    <name type="scientific">Clarias magur</name>
    <name type="common">Asian catfish</name>
    <name type="synonym">Macropteronotus magur</name>
    <dbReference type="NCBI Taxonomy" id="1594786"/>
    <lineage>
        <taxon>Eukaryota</taxon>
        <taxon>Metazoa</taxon>
        <taxon>Chordata</taxon>
        <taxon>Craniata</taxon>
        <taxon>Vertebrata</taxon>
        <taxon>Euteleostomi</taxon>
        <taxon>Actinopterygii</taxon>
        <taxon>Neopterygii</taxon>
        <taxon>Teleostei</taxon>
        <taxon>Ostariophysi</taxon>
        <taxon>Siluriformes</taxon>
        <taxon>Clariidae</taxon>
        <taxon>Clarias</taxon>
    </lineage>
</organism>
<dbReference type="PANTHER" id="PTHR13954">
    <property type="entry name" value="IRE1-RELATED"/>
    <property type="match status" value="1"/>
</dbReference>
<comment type="caution">
    <text evidence="2">The sequence shown here is derived from an EMBL/GenBank/DDBJ whole genome shotgun (WGS) entry which is preliminary data.</text>
</comment>
<feature type="non-terminal residue" evidence="2">
    <location>
        <position position="1"/>
    </location>
</feature>